<evidence type="ECO:0000256" key="1">
    <source>
        <dbReference type="SAM" id="MobiDB-lite"/>
    </source>
</evidence>
<dbReference type="Proteomes" id="UP000034166">
    <property type="component" value="Unassembled WGS sequence"/>
</dbReference>
<name>A0A0M2SWU2_9BACI</name>
<sequence length="100" mass="11668">MCVQEKLNPAKRVLRDGVRARNWRRSRKKVTEGRRQSPKLAEVGKKGHREAVSEPEIGEEREKRSRRGCVRTRNLRQPGKKVTERSCQSPKFQAARKKGY</sequence>
<dbReference type="EMBL" id="LAYY01000018">
    <property type="protein sequence ID" value="KKK37090.1"/>
    <property type="molecule type" value="Genomic_DNA"/>
</dbReference>
<gene>
    <name evidence="2" type="ORF">WQ57_16120</name>
</gene>
<keyword evidence="3" id="KW-1185">Reference proteome</keyword>
<organism evidence="2 3">
    <name type="scientific">Mesobacillus campisalis</name>
    <dbReference type="NCBI Taxonomy" id="1408103"/>
    <lineage>
        <taxon>Bacteria</taxon>
        <taxon>Bacillati</taxon>
        <taxon>Bacillota</taxon>
        <taxon>Bacilli</taxon>
        <taxon>Bacillales</taxon>
        <taxon>Bacillaceae</taxon>
        <taxon>Mesobacillus</taxon>
    </lineage>
</organism>
<reference evidence="2 3" key="1">
    <citation type="submission" date="2015-04" db="EMBL/GenBank/DDBJ databases">
        <title>Taxonomic description and genome sequence of Bacillus campisalis sp. nov., a novel member of the genus Bacillus isolated from solar saltern.</title>
        <authorList>
            <person name="Mathan Kumar R."/>
            <person name="Kaur G."/>
            <person name="Kumar A."/>
            <person name="Singh N.K."/>
            <person name="Kaur N."/>
            <person name="Kumar N."/>
            <person name="Mayilraj S."/>
        </authorList>
    </citation>
    <scope>NUCLEOTIDE SEQUENCE [LARGE SCALE GENOMIC DNA]</scope>
    <source>
        <strain evidence="2 3">SA2-6</strain>
    </source>
</reference>
<feature type="compositionally biased region" description="Basic and acidic residues" evidence="1">
    <location>
        <begin position="42"/>
        <end position="63"/>
    </location>
</feature>
<protein>
    <submittedName>
        <fullName evidence="2">Uncharacterized protein</fullName>
    </submittedName>
</protein>
<dbReference type="PATRIC" id="fig|1408103.3.peg.3590"/>
<comment type="caution">
    <text evidence="2">The sequence shown here is derived from an EMBL/GenBank/DDBJ whole genome shotgun (WGS) entry which is preliminary data.</text>
</comment>
<feature type="compositionally biased region" description="Basic residues" evidence="1">
    <location>
        <begin position="64"/>
        <end position="74"/>
    </location>
</feature>
<proteinExistence type="predicted"/>
<evidence type="ECO:0000313" key="3">
    <source>
        <dbReference type="Proteomes" id="UP000034166"/>
    </source>
</evidence>
<accession>A0A0M2SWU2</accession>
<dbReference type="AlphaFoldDB" id="A0A0M2SWU2"/>
<evidence type="ECO:0000313" key="2">
    <source>
        <dbReference type="EMBL" id="KKK37090.1"/>
    </source>
</evidence>
<feature type="region of interest" description="Disordered" evidence="1">
    <location>
        <begin position="16"/>
        <end position="100"/>
    </location>
</feature>